<dbReference type="RefSeq" id="WP_123693372.1">
    <property type="nucleotide sequence ID" value="NZ_AP019700.1"/>
</dbReference>
<dbReference type="InterPro" id="IPR043135">
    <property type="entry name" value="Fur_C"/>
</dbReference>
<dbReference type="InterPro" id="IPR036388">
    <property type="entry name" value="WH-like_DNA-bd_sf"/>
</dbReference>
<evidence type="ECO:0000313" key="9">
    <source>
        <dbReference type="EMBL" id="ROP83639.1"/>
    </source>
</evidence>
<proteinExistence type="inferred from homology"/>
<name>A0A3N1KXX4_9PROT</name>
<protein>
    <recommendedName>
        <fullName evidence="8">Ferric uptake regulation protein</fullName>
    </recommendedName>
</protein>
<keyword evidence="8" id="KW-0963">Cytoplasm</keyword>
<evidence type="ECO:0000256" key="7">
    <source>
        <dbReference type="PIRSR" id="PIRSR602481-1"/>
    </source>
</evidence>
<dbReference type="InterPro" id="IPR036390">
    <property type="entry name" value="WH_DNA-bd_sf"/>
</dbReference>
<gene>
    <name evidence="8" type="primary">fur</name>
    <name evidence="9" type="ORF">EDC65_4288</name>
</gene>
<keyword evidence="8" id="KW-0408">Iron</keyword>
<evidence type="ECO:0000256" key="6">
    <source>
        <dbReference type="ARBA" id="ARBA00023163"/>
    </source>
</evidence>
<feature type="binding site" evidence="7">
    <location>
        <position position="119"/>
    </location>
    <ligand>
        <name>Zn(2+)</name>
        <dbReference type="ChEBI" id="CHEBI:29105"/>
    </ligand>
</feature>
<dbReference type="GO" id="GO:1900376">
    <property type="term" value="P:regulation of secondary metabolite biosynthetic process"/>
    <property type="evidence" value="ECO:0007669"/>
    <property type="project" value="TreeGrafter"/>
</dbReference>
<sequence length="162" mass="17420">MTTTPAAAFPNPGHDHDHCVATAVARAEALCLARGARLTGLRRQVLELVWESHGPIGAYDLLERLRGLRGGAAPPTVYRALDFLIDQGLVHRIARLNAFVGCDHPDAPHQGQFLICTGCGTAAELVEPEIARAIDRQAQALGFRVESRIVEVTGLCPRCQPA</sequence>
<dbReference type="GO" id="GO:0000976">
    <property type="term" value="F:transcription cis-regulatory region binding"/>
    <property type="evidence" value="ECO:0007669"/>
    <property type="project" value="TreeGrafter"/>
</dbReference>
<comment type="similarity">
    <text evidence="1 8">Belongs to the Fur family.</text>
</comment>
<evidence type="ECO:0000256" key="5">
    <source>
        <dbReference type="ARBA" id="ARBA00023125"/>
    </source>
</evidence>
<evidence type="ECO:0000256" key="4">
    <source>
        <dbReference type="ARBA" id="ARBA00023015"/>
    </source>
</evidence>
<dbReference type="OrthoDB" id="9801127at2"/>
<evidence type="ECO:0000256" key="1">
    <source>
        <dbReference type="ARBA" id="ARBA00007957"/>
    </source>
</evidence>
<dbReference type="AlphaFoldDB" id="A0A3N1KXX4"/>
<organism evidence="9 10">
    <name type="scientific">Stella humosa</name>
    <dbReference type="NCBI Taxonomy" id="94"/>
    <lineage>
        <taxon>Bacteria</taxon>
        <taxon>Pseudomonadati</taxon>
        <taxon>Pseudomonadota</taxon>
        <taxon>Alphaproteobacteria</taxon>
        <taxon>Rhodospirillales</taxon>
        <taxon>Stellaceae</taxon>
        <taxon>Stella</taxon>
    </lineage>
</organism>
<dbReference type="GO" id="GO:0003700">
    <property type="term" value="F:DNA-binding transcription factor activity"/>
    <property type="evidence" value="ECO:0007669"/>
    <property type="project" value="UniProtKB-UniRule"/>
</dbReference>
<accession>A0A3N1KXX4</accession>
<dbReference type="PANTHER" id="PTHR33202">
    <property type="entry name" value="ZINC UPTAKE REGULATION PROTEIN"/>
    <property type="match status" value="1"/>
</dbReference>
<keyword evidence="3 7" id="KW-0862">Zinc</keyword>
<dbReference type="GO" id="GO:0008270">
    <property type="term" value="F:zinc ion binding"/>
    <property type="evidence" value="ECO:0007669"/>
    <property type="project" value="TreeGrafter"/>
</dbReference>
<comment type="cofactor">
    <cofactor evidence="7">
        <name>Zn(2+)</name>
        <dbReference type="ChEBI" id="CHEBI:29105"/>
    </cofactor>
    <text evidence="7">Binds 1 zinc ion per subunit.</text>
</comment>
<dbReference type="GO" id="GO:0045892">
    <property type="term" value="P:negative regulation of DNA-templated transcription"/>
    <property type="evidence" value="ECO:0007669"/>
    <property type="project" value="TreeGrafter"/>
</dbReference>
<evidence type="ECO:0000256" key="8">
    <source>
        <dbReference type="RuleBase" id="RU364037"/>
    </source>
</evidence>
<dbReference type="GO" id="GO:0005829">
    <property type="term" value="C:cytosol"/>
    <property type="evidence" value="ECO:0007669"/>
    <property type="project" value="TreeGrafter"/>
</dbReference>
<comment type="subunit">
    <text evidence="8">Homodimer.</text>
</comment>
<keyword evidence="7 8" id="KW-0479">Metal-binding</keyword>
<keyword evidence="5 8" id="KW-0238">DNA-binding</keyword>
<dbReference type="InterPro" id="IPR002481">
    <property type="entry name" value="FUR"/>
</dbReference>
<comment type="caution">
    <text evidence="9">The sequence shown here is derived from an EMBL/GenBank/DDBJ whole genome shotgun (WGS) entry which is preliminary data.</text>
</comment>
<reference evidence="9 10" key="1">
    <citation type="submission" date="2018-11" db="EMBL/GenBank/DDBJ databases">
        <title>Genomic Encyclopedia of Type Strains, Phase IV (KMG-IV): sequencing the most valuable type-strain genomes for metagenomic binning, comparative biology and taxonomic classification.</title>
        <authorList>
            <person name="Goeker M."/>
        </authorList>
    </citation>
    <scope>NUCLEOTIDE SEQUENCE [LARGE SCALE GENOMIC DNA]</scope>
    <source>
        <strain evidence="9 10">DSM 5900</strain>
    </source>
</reference>
<evidence type="ECO:0000313" key="10">
    <source>
        <dbReference type="Proteomes" id="UP000278222"/>
    </source>
</evidence>
<dbReference type="Pfam" id="PF01475">
    <property type="entry name" value="FUR"/>
    <property type="match status" value="1"/>
</dbReference>
<feature type="binding site" evidence="7">
    <location>
        <position position="156"/>
    </location>
    <ligand>
        <name>Zn(2+)</name>
        <dbReference type="ChEBI" id="CHEBI:29105"/>
    </ligand>
</feature>
<keyword evidence="10" id="KW-1185">Reference proteome</keyword>
<keyword evidence="4 8" id="KW-0805">Transcription regulation</keyword>
<evidence type="ECO:0000256" key="2">
    <source>
        <dbReference type="ARBA" id="ARBA00022491"/>
    </source>
</evidence>
<dbReference type="Gene3D" id="3.30.1490.190">
    <property type="match status" value="1"/>
</dbReference>
<dbReference type="Proteomes" id="UP000278222">
    <property type="component" value="Unassembled WGS sequence"/>
</dbReference>
<evidence type="ECO:0000256" key="3">
    <source>
        <dbReference type="ARBA" id="ARBA00022833"/>
    </source>
</evidence>
<keyword evidence="6 8" id="KW-0804">Transcription</keyword>
<keyword evidence="2 8" id="KW-0678">Repressor</keyword>
<dbReference type="CDD" id="cd07153">
    <property type="entry name" value="Fur_like"/>
    <property type="match status" value="1"/>
</dbReference>
<feature type="binding site" evidence="7">
    <location>
        <position position="159"/>
    </location>
    <ligand>
        <name>Zn(2+)</name>
        <dbReference type="ChEBI" id="CHEBI:29105"/>
    </ligand>
</feature>
<dbReference type="EMBL" id="RJKX01000016">
    <property type="protein sequence ID" value="ROP83639.1"/>
    <property type="molecule type" value="Genomic_DNA"/>
</dbReference>
<feature type="binding site" evidence="7">
    <location>
        <position position="116"/>
    </location>
    <ligand>
        <name>Zn(2+)</name>
        <dbReference type="ChEBI" id="CHEBI:29105"/>
    </ligand>
</feature>
<comment type="subcellular location">
    <subcellularLocation>
        <location evidence="8">Cytoplasm</location>
    </subcellularLocation>
</comment>
<dbReference type="PANTHER" id="PTHR33202:SF6">
    <property type="entry name" value="ZINC UPTAKE REGULATION PROTEIN"/>
    <property type="match status" value="1"/>
</dbReference>
<dbReference type="Gene3D" id="1.10.10.10">
    <property type="entry name" value="Winged helix-like DNA-binding domain superfamily/Winged helix DNA-binding domain"/>
    <property type="match status" value="1"/>
</dbReference>
<dbReference type="SUPFAM" id="SSF46785">
    <property type="entry name" value="Winged helix' DNA-binding domain"/>
    <property type="match status" value="1"/>
</dbReference>